<feature type="region of interest" description="Disordered" evidence="1">
    <location>
        <begin position="53"/>
        <end position="103"/>
    </location>
</feature>
<feature type="region of interest" description="Disordered" evidence="1">
    <location>
        <begin position="202"/>
        <end position="224"/>
    </location>
</feature>
<keyword evidence="3" id="KW-1185">Reference proteome</keyword>
<proteinExistence type="predicted"/>
<sequence length="338" mass="38921">MSFRNIIIDNFYARLSFQDKTLLDTTCSGSFTSNKEEFKRDLLDRIKENAEDWENDKGYADKPPFKPLPPKEGREEREEEKKKKKKGTKKKKKKKENKKKEVTAYPRVNEITLGNRKYVAPNDYCDNESEYDDLPMPFTYISDHDLNEHTTFDITNLWETNSENDNNCHSVSAIHASSHNDIESSKLGEEVFENPFATGHYVLDTSPSNNNDDARPEGPLSAEEQEKFEKVDAMFKAALFSILGDNIVDPYMAFDHGKDAWDALEAKFGVSDAGTEWYVMEQYYDYRMTDERSVVEQAHEIQSLAKELEQFKCTLPDKFVPVALLPSFLLRGGTLLLL</sequence>
<name>A0AAD8VZH9_LOLMU</name>
<evidence type="ECO:0000313" key="3">
    <source>
        <dbReference type="Proteomes" id="UP001231189"/>
    </source>
</evidence>
<evidence type="ECO:0000313" key="2">
    <source>
        <dbReference type="EMBL" id="KAK1627273.1"/>
    </source>
</evidence>
<feature type="compositionally biased region" description="Basic residues" evidence="1">
    <location>
        <begin position="82"/>
        <end position="97"/>
    </location>
</feature>
<evidence type="ECO:0000256" key="1">
    <source>
        <dbReference type="SAM" id="MobiDB-lite"/>
    </source>
</evidence>
<dbReference type="Pfam" id="PF14223">
    <property type="entry name" value="Retrotran_gag_2"/>
    <property type="match status" value="1"/>
</dbReference>
<gene>
    <name evidence="2" type="ORF">QYE76_001588</name>
</gene>
<reference evidence="2" key="1">
    <citation type="submission" date="2023-07" db="EMBL/GenBank/DDBJ databases">
        <title>A chromosome-level genome assembly of Lolium multiflorum.</title>
        <authorList>
            <person name="Chen Y."/>
            <person name="Copetti D."/>
            <person name="Kolliker R."/>
            <person name="Studer B."/>
        </authorList>
    </citation>
    <scope>NUCLEOTIDE SEQUENCE</scope>
    <source>
        <strain evidence="2">02402/16</strain>
        <tissue evidence="2">Leaf</tissue>
    </source>
</reference>
<dbReference type="Proteomes" id="UP001231189">
    <property type="component" value="Unassembled WGS sequence"/>
</dbReference>
<comment type="caution">
    <text evidence="2">The sequence shown here is derived from an EMBL/GenBank/DDBJ whole genome shotgun (WGS) entry which is preliminary data.</text>
</comment>
<feature type="compositionally biased region" description="Basic and acidic residues" evidence="1">
    <location>
        <begin position="53"/>
        <end position="81"/>
    </location>
</feature>
<protein>
    <submittedName>
        <fullName evidence="2">Uncharacterized protein</fullName>
    </submittedName>
</protein>
<dbReference type="EMBL" id="JAUUTY010000005">
    <property type="protein sequence ID" value="KAK1627273.1"/>
    <property type="molecule type" value="Genomic_DNA"/>
</dbReference>
<organism evidence="2 3">
    <name type="scientific">Lolium multiflorum</name>
    <name type="common">Italian ryegrass</name>
    <name type="synonym">Lolium perenne subsp. multiflorum</name>
    <dbReference type="NCBI Taxonomy" id="4521"/>
    <lineage>
        <taxon>Eukaryota</taxon>
        <taxon>Viridiplantae</taxon>
        <taxon>Streptophyta</taxon>
        <taxon>Embryophyta</taxon>
        <taxon>Tracheophyta</taxon>
        <taxon>Spermatophyta</taxon>
        <taxon>Magnoliopsida</taxon>
        <taxon>Liliopsida</taxon>
        <taxon>Poales</taxon>
        <taxon>Poaceae</taxon>
        <taxon>BOP clade</taxon>
        <taxon>Pooideae</taxon>
        <taxon>Poodae</taxon>
        <taxon>Poeae</taxon>
        <taxon>Poeae Chloroplast Group 2 (Poeae type)</taxon>
        <taxon>Loliodinae</taxon>
        <taxon>Loliinae</taxon>
        <taxon>Lolium</taxon>
    </lineage>
</organism>
<dbReference type="AlphaFoldDB" id="A0AAD8VZH9"/>
<accession>A0AAD8VZH9</accession>